<dbReference type="InterPro" id="IPR002423">
    <property type="entry name" value="Cpn60/GroEL/TCP-1"/>
</dbReference>
<keyword evidence="2" id="KW-0143">Chaperone</keyword>
<name>A0A8S1MM92_PARPR</name>
<sequence>MKLYKFSTSHIVFGNKARQRLLLGVSEVKKAGVLTLGPQGRNVIIESETGNHRSTKDGVTVVKNVMMKDRLSEMGAAMIRQSSSQTNKFAGDGTTTSALIAANIFEIGQKYVQAGHNPIYITRGLKEAKNKVLEYLEEIKTTEIDDQLLYNVAKVSSNYDDNLTNIVFKAIKEIGVNGIVTIEPGGTDSVIQIQQGIQILRGFMHEKFADKGTIKCILHYPFILTSKEPILQIKQILPILELVKNTNSPLFIIASDISEEVMSQLLYNHTKDIIKVCAITIPGMGQQFSNDLIDDFSILCNSQSVENVQSVKQLSQLGRAVKIEVSNTETMIIGTSPDEQEIENRKNLIKNQLENSNNYSAQTLKDRLIRFDGRTAIVYIGGKSEIEMHENRDKLVDSLNATKSTLKNGILPGGGTALLHASKLLDYLQIDPEYQLGVQLLQKTLRQPIKQLCRNAGINEGQIIQALLEETDYNIGFDQKRSCFGNMIDLGVIDSFAVVKHSLLDGVSLGSMLLSTEAAIVLDKNYTPTALNKYKKEAF</sequence>
<accession>A0A8S1MM92</accession>
<organism evidence="3 4">
    <name type="scientific">Paramecium primaurelia</name>
    <dbReference type="NCBI Taxonomy" id="5886"/>
    <lineage>
        <taxon>Eukaryota</taxon>
        <taxon>Sar</taxon>
        <taxon>Alveolata</taxon>
        <taxon>Ciliophora</taxon>
        <taxon>Intramacronucleata</taxon>
        <taxon>Oligohymenophorea</taxon>
        <taxon>Peniculida</taxon>
        <taxon>Parameciidae</taxon>
        <taxon>Paramecium</taxon>
    </lineage>
</organism>
<dbReference type="FunFam" id="3.50.7.10:FF:000001">
    <property type="entry name" value="60 kDa chaperonin"/>
    <property type="match status" value="1"/>
</dbReference>
<dbReference type="GO" id="GO:0005524">
    <property type="term" value="F:ATP binding"/>
    <property type="evidence" value="ECO:0007669"/>
    <property type="project" value="InterPro"/>
</dbReference>
<proteinExistence type="inferred from homology"/>
<evidence type="ECO:0000256" key="2">
    <source>
        <dbReference type="ARBA" id="ARBA00023186"/>
    </source>
</evidence>
<comment type="similarity">
    <text evidence="1">Belongs to the chaperonin (HSP60) family.</text>
</comment>
<comment type="caution">
    <text evidence="3">The sequence shown here is derived from an EMBL/GenBank/DDBJ whole genome shotgun (WGS) entry which is preliminary data.</text>
</comment>
<reference evidence="3" key="1">
    <citation type="submission" date="2021-01" db="EMBL/GenBank/DDBJ databases">
        <authorList>
            <consortium name="Genoscope - CEA"/>
            <person name="William W."/>
        </authorList>
    </citation>
    <scope>NUCLEOTIDE SEQUENCE</scope>
</reference>
<evidence type="ECO:0000313" key="3">
    <source>
        <dbReference type="EMBL" id="CAD8079521.1"/>
    </source>
</evidence>
<dbReference type="GO" id="GO:0140662">
    <property type="term" value="F:ATP-dependent protein folding chaperone"/>
    <property type="evidence" value="ECO:0007669"/>
    <property type="project" value="InterPro"/>
</dbReference>
<dbReference type="NCBIfam" id="NF009487">
    <property type="entry name" value="PRK12849.1"/>
    <property type="match status" value="1"/>
</dbReference>
<evidence type="ECO:0000256" key="1">
    <source>
        <dbReference type="ARBA" id="ARBA00006607"/>
    </source>
</evidence>
<dbReference type="OMA" id="EMHENRD"/>
<dbReference type="AlphaFoldDB" id="A0A8S1MM92"/>
<dbReference type="GO" id="GO:0042026">
    <property type="term" value="P:protein refolding"/>
    <property type="evidence" value="ECO:0007669"/>
    <property type="project" value="InterPro"/>
</dbReference>
<keyword evidence="4" id="KW-1185">Reference proteome</keyword>
<gene>
    <name evidence="3" type="ORF">PPRIM_AZ9-3.1.T0620067</name>
</gene>
<evidence type="ECO:0000313" key="4">
    <source>
        <dbReference type="Proteomes" id="UP000688137"/>
    </source>
</evidence>
<dbReference type="PANTHER" id="PTHR45633">
    <property type="entry name" value="60 KDA HEAT SHOCK PROTEIN, MITOCHONDRIAL"/>
    <property type="match status" value="1"/>
</dbReference>
<dbReference type="Proteomes" id="UP000688137">
    <property type="component" value="Unassembled WGS sequence"/>
</dbReference>
<dbReference type="EMBL" id="CAJJDM010000063">
    <property type="protein sequence ID" value="CAD8079521.1"/>
    <property type="molecule type" value="Genomic_DNA"/>
</dbReference>
<protein>
    <submittedName>
        <fullName evidence="3">Uncharacterized protein</fullName>
    </submittedName>
</protein>
<dbReference type="NCBIfam" id="NF000592">
    <property type="entry name" value="PRK00013.1"/>
    <property type="match status" value="1"/>
</dbReference>
<dbReference type="Pfam" id="PF00118">
    <property type="entry name" value="Cpn60_TCP1"/>
    <property type="match status" value="1"/>
</dbReference>
<dbReference type="InterPro" id="IPR001844">
    <property type="entry name" value="Cpn60/GroEL"/>
</dbReference>